<gene>
    <name evidence="1" type="ORF">H5411_42610</name>
</gene>
<protein>
    <submittedName>
        <fullName evidence="1">Uncharacterized protein</fullName>
    </submittedName>
</protein>
<accession>A0A8E1W914</accession>
<evidence type="ECO:0000313" key="2">
    <source>
        <dbReference type="Proteomes" id="UP000550260"/>
    </source>
</evidence>
<reference evidence="1 2" key="1">
    <citation type="submission" date="2020-08" db="EMBL/GenBank/DDBJ databases">
        <title>Amycolatopsis echigonensis JCM 21831.</title>
        <authorList>
            <person name="Tedsree N."/>
            <person name="Kuncharoen N."/>
            <person name="Likhitwitayawuid K."/>
            <person name="Tanasupawat S."/>
        </authorList>
    </citation>
    <scope>NUCLEOTIDE SEQUENCE [LARGE SCALE GENOMIC DNA]</scope>
    <source>
        <strain evidence="1 2">JCM 21831</strain>
    </source>
</reference>
<dbReference type="Proteomes" id="UP000550260">
    <property type="component" value="Unassembled WGS sequence"/>
</dbReference>
<feature type="non-terminal residue" evidence="1">
    <location>
        <position position="64"/>
    </location>
</feature>
<organism evidence="1 2">
    <name type="scientific">Amycolatopsis echigonensis</name>
    <dbReference type="NCBI Taxonomy" id="2576905"/>
    <lineage>
        <taxon>Bacteria</taxon>
        <taxon>Bacillati</taxon>
        <taxon>Actinomycetota</taxon>
        <taxon>Actinomycetes</taxon>
        <taxon>Pseudonocardiales</taxon>
        <taxon>Pseudonocardiaceae</taxon>
        <taxon>Amycolatopsis</taxon>
    </lineage>
</organism>
<evidence type="ECO:0000313" key="1">
    <source>
        <dbReference type="EMBL" id="MBB2505798.1"/>
    </source>
</evidence>
<sequence length="64" mass="7376">MRRYIPPAVAPDDEFDMYGLEMELGTWSYILDDVGVVYGPGWYPFHRALTRSEQNPSAPLLNRT</sequence>
<dbReference type="RefSeq" id="WP_183127312.1">
    <property type="nucleotide sequence ID" value="NZ_JACJHR010000122.1"/>
</dbReference>
<proteinExistence type="predicted"/>
<name>A0A8E1W914_9PSEU</name>
<dbReference type="AlphaFoldDB" id="A0A8E1W914"/>
<comment type="caution">
    <text evidence="1">The sequence shown here is derived from an EMBL/GenBank/DDBJ whole genome shotgun (WGS) entry which is preliminary data.</text>
</comment>
<dbReference type="EMBL" id="JACJHR010000122">
    <property type="protein sequence ID" value="MBB2505798.1"/>
    <property type="molecule type" value="Genomic_DNA"/>
</dbReference>